<dbReference type="GO" id="GO:0004672">
    <property type="term" value="F:protein kinase activity"/>
    <property type="evidence" value="ECO:0007669"/>
    <property type="project" value="InterPro"/>
</dbReference>
<dbReference type="EMBL" id="HBGL01000591">
    <property type="protein sequence ID" value="CAD9285994.1"/>
    <property type="molecule type" value="Transcribed_RNA"/>
</dbReference>
<dbReference type="InterPro" id="IPR000719">
    <property type="entry name" value="Prot_kinase_dom"/>
</dbReference>
<gene>
    <name evidence="3" type="ORF">SSP0437_LOCUS458</name>
</gene>
<sequence length="329" mass="36922">MRSSAGTQLAESVIFTPEQRARESPAQAPQDAQHWYKYFRAFLGPDARISPKVDAKEVLADDESTLRSWQKVSGSEDGGNGASQLFGRRNFVVKVSGATAAEDNGVWFVKMEPDVRNGAVEFYINTLLRKRADVLPGFHTAKYAWKGRMSSFEADESHFMAVRFLHAVSFARYLQDPETTACGRLSDAQLMAGLLSLLETFCIVDPHLTLTDTGVHFWHRDLKPDSILMELLDDGSIRWAIIDFGLSEVHHYNDAGYLEKVIHRAGRTTPTGVWRDEVGRLLSDIASCLADARLRTEVMRHLRALREAKLFSDRVHDLISDLARRADAA</sequence>
<dbReference type="AlphaFoldDB" id="A0A7S1V4T7"/>
<dbReference type="SUPFAM" id="SSF56112">
    <property type="entry name" value="Protein kinase-like (PK-like)"/>
    <property type="match status" value="1"/>
</dbReference>
<evidence type="ECO:0000256" key="1">
    <source>
        <dbReference type="SAM" id="MobiDB-lite"/>
    </source>
</evidence>
<feature type="domain" description="Protein kinase" evidence="2">
    <location>
        <begin position="69"/>
        <end position="329"/>
    </location>
</feature>
<dbReference type="InterPro" id="IPR011009">
    <property type="entry name" value="Kinase-like_dom_sf"/>
</dbReference>
<dbReference type="Gene3D" id="1.10.510.10">
    <property type="entry name" value="Transferase(Phosphotransferase) domain 1"/>
    <property type="match status" value="1"/>
</dbReference>
<protein>
    <recommendedName>
        <fullName evidence="2">Protein kinase domain-containing protein</fullName>
    </recommendedName>
</protein>
<name>A0A7S1V4T7_9EUKA</name>
<proteinExistence type="predicted"/>
<accession>A0A7S1V4T7</accession>
<dbReference type="PROSITE" id="PS50011">
    <property type="entry name" value="PROTEIN_KINASE_DOM"/>
    <property type="match status" value="1"/>
</dbReference>
<evidence type="ECO:0000313" key="3">
    <source>
        <dbReference type="EMBL" id="CAD9285994.1"/>
    </source>
</evidence>
<evidence type="ECO:0000259" key="2">
    <source>
        <dbReference type="PROSITE" id="PS50011"/>
    </source>
</evidence>
<feature type="compositionally biased region" description="Polar residues" evidence="1">
    <location>
        <begin position="1"/>
        <end position="10"/>
    </location>
</feature>
<feature type="region of interest" description="Disordered" evidence="1">
    <location>
        <begin position="1"/>
        <end position="28"/>
    </location>
</feature>
<organism evidence="3">
    <name type="scientific">Sexangularia sp. CB-2014</name>
    <dbReference type="NCBI Taxonomy" id="1486929"/>
    <lineage>
        <taxon>Eukaryota</taxon>
        <taxon>Amoebozoa</taxon>
        <taxon>Tubulinea</taxon>
        <taxon>Elardia</taxon>
        <taxon>Arcellinida</taxon>
        <taxon>Arcellinida incertae sedis</taxon>
        <taxon>Sexangularia</taxon>
    </lineage>
</organism>
<dbReference type="GO" id="GO:0005524">
    <property type="term" value="F:ATP binding"/>
    <property type="evidence" value="ECO:0007669"/>
    <property type="project" value="InterPro"/>
</dbReference>
<reference evidence="3" key="1">
    <citation type="submission" date="2021-01" db="EMBL/GenBank/DDBJ databases">
        <authorList>
            <person name="Corre E."/>
            <person name="Pelletier E."/>
            <person name="Niang G."/>
            <person name="Scheremetjew M."/>
            <person name="Finn R."/>
            <person name="Kale V."/>
            <person name="Holt S."/>
            <person name="Cochrane G."/>
            <person name="Meng A."/>
            <person name="Brown T."/>
            <person name="Cohen L."/>
        </authorList>
    </citation>
    <scope>NUCLEOTIDE SEQUENCE</scope>
    <source>
        <strain evidence="3">ATCC 50979</strain>
    </source>
</reference>